<keyword evidence="2 11" id="KW-0812">Transmembrane</keyword>
<dbReference type="InterPro" id="IPR056754">
    <property type="entry name" value="DSCAM/DSCAML_C"/>
</dbReference>
<feature type="region of interest" description="Disordered" evidence="10">
    <location>
        <begin position="689"/>
        <end position="714"/>
    </location>
</feature>
<dbReference type="SMART" id="SM00408">
    <property type="entry name" value="IGc2"/>
    <property type="match status" value="6"/>
</dbReference>
<dbReference type="InterPro" id="IPR036116">
    <property type="entry name" value="FN3_sf"/>
</dbReference>
<evidence type="ECO:0000256" key="3">
    <source>
        <dbReference type="ARBA" id="ARBA00022729"/>
    </source>
</evidence>
<comment type="subcellular location">
    <subcellularLocation>
        <location evidence="1">Membrane</location>
        <topology evidence="1">Single-pass membrane protein</topology>
    </subcellularLocation>
</comment>
<dbReference type="PANTHER" id="PTHR44170:SF6">
    <property type="entry name" value="CONTACTIN"/>
    <property type="match status" value="1"/>
</dbReference>
<dbReference type="Pfam" id="PF00041">
    <property type="entry name" value="fn3"/>
    <property type="match status" value="3"/>
</dbReference>
<dbReference type="SUPFAM" id="SSF48726">
    <property type="entry name" value="Immunoglobulin"/>
    <property type="match status" value="7"/>
</dbReference>
<dbReference type="InterPro" id="IPR003599">
    <property type="entry name" value="Ig_sub"/>
</dbReference>
<dbReference type="SMART" id="SM00060">
    <property type="entry name" value="FN3"/>
    <property type="match status" value="4"/>
</dbReference>
<dbReference type="Gene3D" id="2.60.40.10">
    <property type="entry name" value="Immunoglobulins"/>
    <property type="match status" value="11"/>
</dbReference>
<dbReference type="SUPFAM" id="SSF49265">
    <property type="entry name" value="Fibronectin type III"/>
    <property type="match status" value="2"/>
</dbReference>
<accession>A0A6P6XQ81</accession>
<dbReference type="CDD" id="cd00063">
    <property type="entry name" value="FN3"/>
    <property type="match status" value="3"/>
</dbReference>
<dbReference type="InterPro" id="IPR036179">
    <property type="entry name" value="Ig-like_dom_sf"/>
</dbReference>
<dbReference type="OMA" id="EWRIKNG"/>
<dbReference type="GO" id="GO:0009653">
    <property type="term" value="P:anatomical structure morphogenesis"/>
    <property type="evidence" value="ECO:0007669"/>
    <property type="project" value="UniProtKB-ARBA"/>
</dbReference>
<evidence type="ECO:0000256" key="1">
    <source>
        <dbReference type="ARBA" id="ARBA00004167"/>
    </source>
</evidence>
<dbReference type="InterPro" id="IPR007110">
    <property type="entry name" value="Ig-like_dom"/>
</dbReference>
<keyword evidence="7 11" id="KW-0472">Membrane</keyword>
<evidence type="ECO:0000256" key="10">
    <source>
        <dbReference type="SAM" id="MobiDB-lite"/>
    </source>
</evidence>
<keyword evidence="6 11" id="KW-1133">Transmembrane helix</keyword>
<evidence type="ECO:0000256" key="8">
    <source>
        <dbReference type="ARBA" id="ARBA00023157"/>
    </source>
</evidence>
<evidence type="ECO:0000256" key="5">
    <source>
        <dbReference type="ARBA" id="ARBA00022889"/>
    </source>
</evidence>
<dbReference type="GO" id="GO:0098609">
    <property type="term" value="P:cell-cell adhesion"/>
    <property type="evidence" value="ECO:0007669"/>
    <property type="project" value="TreeGrafter"/>
</dbReference>
<dbReference type="FunFam" id="2.60.40.10:FF:000333">
    <property type="entry name" value="Down syndrome cell adhesion molecule"/>
    <property type="match status" value="1"/>
</dbReference>
<feature type="domain" description="Ig-like" evidence="12">
    <location>
        <begin position="1266"/>
        <end position="1383"/>
    </location>
</feature>
<evidence type="ECO:0000256" key="6">
    <source>
        <dbReference type="ARBA" id="ARBA00022989"/>
    </source>
</evidence>
<dbReference type="GO" id="GO:0030154">
    <property type="term" value="P:cell differentiation"/>
    <property type="evidence" value="ECO:0007669"/>
    <property type="project" value="UniProtKB-ARBA"/>
</dbReference>
<feature type="region of interest" description="Disordered" evidence="10">
    <location>
        <begin position="558"/>
        <end position="583"/>
    </location>
</feature>
<dbReference type="InterPro" id="IPR013783">
    <property type="entry name" value="Ig-like_fold"/>
</dbReference>
<keyword evidence="9" id="KW-0393">Immunoglobulin domain</keyword>
<evidence type="ECO:0000313" key="14">
    <source>
        <dbReference type="Proteomes" id="UP000515146"/>
    </source>
</evidence>
<dbReference type="InParanoid" id="A0A6P6XQ81"/>
<evidence type="ECO:0000259" key="13">
    <source>
        <dbReference type="PROSITE" id="PS50853"/>
    </source>
</evidence>
<feature type="domain" description="Fibronectin type-III" evidence="13">
    <location>
        <begin position="1669"/>
        <end position="1793"/>
    </location>
</feature>
<evidence type="ECO:0000256" key="7">
    <source>
        <dbReference type="ARBA" id="ARBA00023136"/>
    </source>
</evidence>
<dbReference type="FunFam" id="2.60.40.10:FF:000017">
    <property type="entry name" value="Down syndrome cell adhesion molecule b"/>
    <property type="match status" value="1"/>
</dbReference>
<evidence type="ECO:0000256" key="2">
    <source>
        <dbReference type="ARBA" id="ARBA00022692"/>
    </source>
</evidence>
<evidence type="ECO:0000256" key="11">
    <source>
        <dbReference type="SAM" id="Phobius"/>
    </source>
</evidence>
<protein>
    <submittedName>
        <fullName evidence="15">Uncharacterized protein LOC113789649</fullName>
    </submittedName>
</protein>
<dbReference type="RefSeq" id="XP_027195021.1">
    <property type="nucleotide sequence ID" value="XM_027339220.1"/>
</dbReference>
<feature type="transmembrane region" description="Helical" evidence="11">
    <location>
        <begin position="2105"/>
        <end position="2126"/>
    </location>
</feature>
<keyword evidence="3" id="KW-0732">Signal</keyword>
<dbReference type="Pfam" id="PF07679">
    <property type="entry name" value="I-set"/>
    <property type="match status" value="1"/>
</dbReference>
<dbReference type="PROSITE" id="PS50853">
    <property type="entry name" value="FN3"/>
    <property type="match status" value="2"/>
</dbReference>
<evidence type="ECO:0000256" key="4">
    <source>
        <dbReference type="ARBA" id="ARBA00022737"/>
    </source>
</evidence>
<feature type="domain" description="Ig-like" evidence="12">
    <location>
        <begin position="1074"/>
        <end position="1164"/>
    </location>
</feature>
<feature type="compositionally biased region" description="Low complexity" evidence="10">
    <location>
        <begin position="690"/>
        <end position="702"/>
    </location>
</feature>
<evidence type="ECO:0000313" key="15">
    <source>
        <dbReference type="RefSeq" id="XP_027195021.1"/>
    </source>
</evidence>
<name>A0A6P6XQ81_DERPT</name>
<dbReference type="Pfam" id="PF13927">
    <property type="entry name" value="Ig_3"/>
    <property type="match status" value="3"/>
</dbReference>
<feature type="domain" description="Ig-like" evidence="12">
    <location>
        <begin position="1388"/>
        <end position="1547"/>
    </location>
</feature>
<proteinExistence type="predicted"/>
<keyword evidence="8" id="KW-1015">Disulfide bond</keyword>
<keyword evidence="4" id="KW-0677">Repeat</keyword>
<feature type="compositionally biased region" description="Low complexity" evidence="10">
    <location>
        <begin position="559"/>
        <end position="581"/>
    </location>
</feature>
<evidence type="ECO:0000256" key="9">
    <source>
        <dbReference type="ARBA" id="ARBA00023319"/>
    </source>
</evidence>
<keyword evidence="5" id="KW-0130">Cell adhesion</keyword>
<feature type="region of interest" description="Disordered" evidence="10">
    <location>
        <begin position="422"/>
        <end position="456"/>
    </location>
</feature>
<organism evidence="14 15">
    <name type="scientific">Dermatophagoides pteronyssinus</name>
    <name type="common">European house dust mite</name>
    <dbReference type="NCBI Taxonomy" id="6956"/>
    <lineage>
        <taxon>Eukaryota</taxon>
        <taxon>Metazoa</taxon>
        <taxon>Ecdysozoa</taxon>
        <taxon>Arthropoda</taxon>
        <taxon>Chelicerata</taxon>
        <taxon>Arachnida</taxon>
        <taxon>Acari</taxon>
        <taxon>Acariformes</taxon>
        <taxon>Sarcoptiformes</taxon>
        <taxon>Astigmata</taxon>
        <taxon>Psoroptidia</taxon>
        <taxon>Analgoidea</taxon>
        <taxon>Pyroglyphidae</taxon>
        <taxon>Dermatophagoidinae</taxon>
        <taxon>Dermatophagoides</taxon>
    </lineage>
</organism>
<gene>
    <name evidence="15" type="primary">LOC113789649</name>
</gene>
<dbReference type="GO" id="GO:0005886">
    <property type="term" value="C:plasma membrane"/>
    <property type="evidence" value="ECO:0007669"/>
    <property type="project" value="UniProtKB-SubCell"/>
</dbReference>
<dbReference type="SMART" id="SM00409">
    <property type="entry name" value="IG"/>
    <property type="match status" value="8"/>
</dbReference>
<dbReference type="Pfam" id="PF25059">
    <property type="entry name" value="FN3_DSCAM-DSCAML_C"/>
    <property type="match status" value="1"/>
</dbReference>
<dbReference type="InterPro" id="IPR003598">
    <property type="entry name" value="Ig_sub2"/>
</dbReference>
<sequence>MLNCQIEQNPMTNMMMVKPCSSWKSKFLFIFLSLMFLMSFSNSALTVVNISTNNHSNEQIVTSTSVYSIVPITTVVNISEISSSSKRHRRYLHHQLKDSTFSSSNYFDSLPSLTSPLDFHWTNHLYYNNDDDYDYETNNNDGPEFSGPIFIVEPNIASSSERYYDNQTLRLTLTCKAQGYPIPKIYWRIDNMTIMNHHMNQQDMNTAMMMESETEYSWDTPQYWPHLNAMITLRNDGQTLIIGGTPMNNGNGNINQHHHQHLYQTGSNYIHHSSLQQPYMTISHQVECLAINRFGSIISKPIIVSQRQQVTTNGLNRSSSSQSSLANSFLKPIGQHLGPNNGKSFNHNKNNIASGHEMNLASNQENFITSSSTITSQTELLNTIDQIQLYDEFVSRGNVAVLKCLVVVNTVNGVSHLMMMPGNSNNGGSNTPVTSSSGTSSSSSSSSTSGSTSSSSFYYHPNHPNSYQYSQLLLNVIFEWRIKNGPAASPLPPIDPIIMIRSNQTQGKYTAYPSGELHVRDVDEHDSRRTYQCAVYHAQNQPKKSQQRFTDIHVHHHSNQFIQQQQQQHQQPSSQQQTSQQMPINLQRPLAESTFAQIILSGGEKDIFPPRIVHRLDELDADDGQLEPLLIPCAAHSQPLSSYKWYWIPFGVHFDWETEIATLLLSQQQQQKSSSTTSSINSFAMPIPVQQSNDQSSSKSSNTIGGQNVDPNSKEYRRQQLMLSRLRSMDSTLLIPGPITHSNAGHYIAIVANTVGYDRCITTVNVRSPLTLKIDSVPIQAVSTKKLFMVPTHNARQQHQFHQESKQQKIIRGVRGEIIRIRCTVHGFPLSDVYWLHNTQMILVNSGQNVRNGNEQKQEQNLQPAVNYHYHYGVVDLDSLSSSGYYPGSGNSRIKMNTAQYLQLYGTDINKDQTNSNNRRDISAIQHLDLVLDDRSKSGMYQCFARNRFETVQATIQIQVMDQPPSIVEHFNELTVQSGESFTLRCVSRGSPLAQIEWTLDRMPMPTSNRFRLGDFVMKDNYSHHGSSTFDSLLVSHLNVTGSRVEDGGVYRCTAKNLAGSTYYEARINVLGKGAVKVHTPNLTVLSGTDINLNCPFYGYPIKTISWFGKDGSQRKLPTNGRQHISPNGTLHISKINKKEDEGAYECEVEFSSNPGSTSQTKLHLNVITGPRIDNFTFAPNLEEGMRSVVVCAVISGDPPILIHWLKDGKPLTSSGDRKIEMVNEFTSSITFTALKRRHVGRYTCIASNMATSDRHHADLRVNVAPVWLFEPEDIIAISGQMLVIDCQAEGIPEPQVRWKVEGNDLLVNNNNAKKLPTKSISESSNSNSDSNSFHAVISNPHMQILENGSLIIKEVNRDDHRRYMCSAFNGVGSGISTIIKLSVHFPPQFVHGFWESKQAKLGEIVTLTCLVKLEYIDNVQALKFSNLSETNIDELLNIRWFKDTSSTPVMNSSHSKLSVTDLSYDRYHITQTFEVNQDGLTGSTLNLTKQADTFSINQSNQKQTNPNVRYYATKLTIRHTDRSDTGVYLCTAQNLYGAIRKNFTVTVLEQPDRPEDIRADEVASQSIKLTWPLPFDGNSPINEYVISYRTIIGSISNTVTLAPYAAYLSSSMAATTTDPHKKFISFQLSDLTPATAYIIQIKAKNSIGSSPFSDSITVKTTEEPPNDVPTDITILPLNTRSLKISWRPPRKPQTSSSNHKSQNNVYIPPITGYYIGYRPHLDIMDNNHQNPLNEFVFKTIKSGIDLSSSDTHESFILNNLKRATRYDIKIQAFNLAGAGPSSSEYQGKTLEYDVPSAPRIRALKSNLSSIELMWSVQGEEPIHGFVISYKPATQTELKLSVANVAEKISSTVDDHINDWKTIKIELELLNDANLIDTNVFTHSESAPVISTFQRRTYVLGSLRCGTKYFIYVNAYNGAGQGDPSEVILARTEGNVPVPPESVQDFVKPNISNARINLNQWKRLGCPIEKFELDFRVFGNLATNRKLTLTPSTLMDQQSNLIEVESDTHTNLTAQLVIELTNLLPGSWYELLIQAFTEAGTVNREYIFSTQKSDGSTIAPLTLKAIEEFHDRTNGQQQGRQSSSSTRSQILTNSFRSSMFAQLHYIVPVSCTLVILFLVFVVVCAIQTNRQNFLMFSLVANTRQRHHKVASGSKLSSQYSTGDEGAGQLGNCLESNDGSIVAETGEHIYGSNPVSMANGNASKMQCSASIDELLDGSGKSTSKYSLHNDSCHSLVIGDPGLNKCDHKQQKVPDVKQQHSQYPLYSLPVAYATSSVQFQNATNCNVSVGPNTTVSATTSNSAVRLIGSRKSQDDPLYGTLSHHQQHQTTFTAPKNQFTEMYCDGPQQQAPLPSSILATKFPFTLTESVEQHRHHHHQPLWPNTSVATDCINQSIPTTSKLPQTSTKSVHPYELPFVFKSTPSNGSLGNHNNESTAF</sequence>
<feature type="domain" description="Fibronectin type-III" evidence="13">
    <location>
        <begin position="1554"/>
        <end position="1665"/>
    </location>
</feature>
<dbReference type="PROSITE" id="PS50835">
    <property type="entry name" value="IG_LIKE"/>
    <property type="match status" value="6"/>
</dbReference>
<dbReference type="InterPro" id="IPR013098">
    <property type="entry name" value="Ig_I-set"/>
</dbReference>
<dbReference type="KEGG" id="dpte:113789649"/>
<evidence type="ECO:0000259" key="12">
    <source>
        <dbReference type="PROSITE" id="PS50835"/>
    </source>
</evidence>
<feature type="domain" description="Ig-like" evidence="12">
    <location>
        <begin position="965"/>
        <end position="1069"/>
    </location>
</feature>
<dbReference type="OrthoDB" id="6503198at2759"/>
<feature type="domain" description="Ig-like" evidence="12">
    <location>
        <begin position="148"/>
        <end position="187"/>
    </location>
</feature>
<dbReference type="InterPro" id="IPR003961">
    <property type="entry name" value="FN3_dom"/>
</dbReference>
<dbReference type="PANTHER" id="PTHR44170">
    <property type="entry name" value="PROTEIN SIDEKICK"/>
    <property type="match status" value="1"/>
</dbReference>
<dbReference type="Proteomes" id="UP000515146">
    <property type="component" value="Unplaced"/>
</dbReference>
<feature type="domain" description="Ig-like" evidence="12">
    <location>
        <begin position="1171"/>
        <end position="1263"/>
    </location>
</feature>
<keyword evidence="14" id="KW-1185">Reference proteome</keyword>
<reference evidence="15" key="1">
    <citation type="submission" date="2025-08" db="UniProtKB">
        <authorList>
            <consortium name="RefSeq"/>
        </authorList>
    </citation>
    <scope>IDENTIFICATION</scope>
    <source>
        <strain evidence="15">Airmid</strain>
    </source>
</reference>